<dbReference type="InterPro" id="IPR010917">
    <property type="entry name" value="TonB_rcpt_CS"/>
</dbReference>
<keyword evidence="3 10" id="KW-1134">Transmembrane beta strand</keyword>
<evidence type="ECO:0000256" key="5">
    <source>
        <dbReference type="ARBA" id="ARBA00022729"/>
    </source>
</evidence>
<dbReference type="Pfam" id="PF07715">
    <property type="entry name" value="Plug"/>
    <property type="match status" value="1"/>
</dbReference>
<evidence type="ECO:0000256" key="10">
    <source>
        <dbReference type="PROSITE-ProRule" id="PRU01360"/>
    </source>
</evidence>
<evidence type="ECO:0000256" key="8">
    <source>
        <dbReference type="ARBA" id="ARBA00023136"/>
    </source>
</evidence>
<dbReference type="AlphaFoldDB" id="A0A127F897"/>
<dbReference type="CDD" id="cd01347">
    <property type="entry name" value="ligand_gated_channel"/>
    <property type="match status" value="1"/>
</dbReference>
<keyword evidence="16" id="KW-1185">Reference proteome</keyword>
<keyword evidence="5" id="KW-0732">Signal</keyword>
<evidence type="ECO:0000259" key="14">
    <source>
        <dbReference type="Pfam" id="PF07715"/>
    </source>
</evidence>
<proteinExistence type="inferred from homology"/>
<evidence type="ECO:0000313" key="15">
    <source>
        <dbReference type="EMBL" id="AMN45825.1"/>
    </source>
</evidence>
<feature type="short sequence motif" description="TonB C-terminal box" evidence="11">
    <location>
        <begin position="615"/>
        <end position="632"/>
    </location>
</feature>
<comment type="similarity">
    <text evidence="10 12">Belongs to the TonB-dependent receptor family.</text>
</comment>
<evidence type="ECO:0000256" key="9">
    <source>
        <dbReference type="ARBA" id="ARBA00023237"/>
    </source>
</evidence>
<evidence type="ECO:0000256" key="2">
    <source>
        <dbReference type="ARBA" id="ARBA00022448"/>
    </source>
</evidence>
<dbReference type="PROSITE" id="PS52016">
    <property type="entry name" value="TONB_DEPENDENT_REC_3"/>
    <property type="match status" value="1"/>
</dbReference>
<keyword evidence="6" id="KW-0406">Ion transport</keyword>
<evidence type="ECO:0000256" key="11">
    <source>
        <dbReference type="PROSITE-ProRule" id="PRU10144"/>
    </source>
</evidence>
<evidence type="ECO:0000256" key="7">
    <source>
        <dbReference type="ARBA" id="ARBA00023077"/>
    </source>
</evidence>
<evidence type="ECO:0000256" key="4">
    <source>
        <dbReference type="ARBA" id="ARBA00022692"/>
    </source>
</evidence>
<dbReference type="InterPro" id="IPR037066">
    <property type="entry name" value="Plug_dom_sf"/>
</dbReference>
<dbReference type="EMBL" id="CP011971">
    <property type="protein sequence ID" value="AMN45825.1"/>
    <property type="molecule type" value="Genomic_DNA"/>
</dbReference>
<keyword evidence="9 10" id="KW-0998">Cell outer membrane</keyword>
<evidence type="ECO:0000313" key="16">
    <source>
        <dbReference type="Proteomes" id="UP000070250"/>
    </source>
</evidence>
<feature type="domain" description="TonB-dependent receptor plug" evidence="14">
    <location>
        <begin position="36"/>
        <end position="139"/>
    </location>
</feature>
<evidence type="ECO:0000259" key="13">
    <source>
        <dbReference type="Pfam" id="PF00593"/>
    </source>
</evidence>
<reference evidence="15 16" key="1">
    <citation type="submission" date="2015-06" db="EMBL/GenBank/DDBJ databases">
        <title>A Comprehensive Approach to Explore the Metabolic and Phylogenetic Diversity of Bacterial Steroid Degradation in the Environment: Testosterone as an Example.</title>
        <authorList>
            <person name="Yang F.-C."/>
            <person name="Chen Y.-L."/>
            <person name="Yu C.-P."/>
            <person name="Tang S.-L."/>
            <person name="Wang P.-H."/>
            <person name="Ismail W."/>
            <person name="Wang C.-H."/>
            <person name="Yang C.-Y."/>
            <person name="Chiang Y.-R."/>
        </authorList>
    </citation>
    <scope>NUCLEOTIDE SEQUENCE [LARGE SCALE GENOMIC DNA]</scope>
    <source>
        <strain evidence="15 16">DSM 18526</strain>
    </source>
</reference>
<dbReference type="GO" id="GO:0015889">
    <property type="term" value="P:cobalamin transport"/>
    <property type="evidence" value="ECO:0007669"/>
    <property type="project" value="TreeGrafter"/>
</dbReference>
<dbReference type="GO" id="GO:0006811">
    <property type="term" value="P:monoatomic ion transport"/>
    <property type="evidence" value="ECO:0007669"/>
    <property type="project" value="UniProtKB-KW"/>
</dbReference>
<evidence type="ECO:0008006" key="17">
    <source>
        <dbReference type="Google" id="ProtNLM"/>
    </source>
</evidence>
<dbReference type="InterPro" id="IPR000531">
    <property type="entry name" value="Beta-barrel_TonB"/>
</dbReference>
<dbReference type="Proteomes" id="UP000070250">
    <property type="component" value="Chromosome"/>
</dbReference>
<dbReference type="Gene3D" id="2.40.170.20">
    <property type="entry name" value="TonB-dependent receptor, beta-barrel domain"/>
    <property type="match status" value="1"/>
</dbReference>
<name>A0A127F897_STEDE</name>
<dbReference type="KEGG" id="sdf:ACG33_01620"/>
<dbReference type="Gene3D" id="2.170.130.10">
    <property type="entry name" value="TonB-dependent receptor, plug domain"/>
    <property type="match status" value="1"/>
</dbReference>
<evidence type="ECO:0000256" key="3">
    <source>
        <dbReference type="ARBA" id="ARBA00022452"/>
    </source>
</evidence>
<sequence length="632" mass="68023">MPPAVSVAATAPEPRTLDRVVVTANRIEQLQSGIGDSVTVIEPDEIRSSQRTMVADLLAATPGVVVSRNGGFGAVTSVRIRGAETDQTVVLIDGVKLNDPSSVGGGYNFGHLLANDDARIEILRGPQSTLWGSQAIGGVVNIVTSVPEGPLSGSLSAEGGARGTAALNARAEAGGERFAWRIGGNYLTTDGISSFDKRFGGSEKDGYRNVGFNVRGLLKLSAAASAELRSTWSKGRAEFDGFPPPAYGLADTGEYGYHEELVAYAGLNLTALDGRLSNRFGFAYTDTDREDFDPSNPYPKTFDATGRNERWEYQGTLLLNERWDAVFGLESETSQLETISAPSDFDPNPVPMKNDVRLDSAYAQLSTTALKTLTLTAGLRYDDHETFGDSTTGRAALAWSMTPTTLVRASYGEGFKAPTLYQLFSDYGNEALAAEKAEGWDAGIEQRLLDGTLVVSATYFSRDTNNMIDFVSCYGNADPRCVTRPFGFYDNLQKTTADGVELGLAAQLGERLRFTANYTSLDAQNATRSDANFGRALARRPKQTANASLSYAWPIGLTTTVAVQHAGRSFDDPANTIVLDDYTLVDLRATYAVTRTLEIFGRLENAFDEKYQTAAGYGSIGRGLFAGIRQAF</sequence>
<dbReference type="PANTHER" id="PTHR30069">
    <property type="entry name" value="TONB-DEPENDENT OUTER MEMBRANE RECEPTOR"/>
    <property type="match status" value="1"/>
</dbReference>
<keyword evidence="7 12" id="KW-0798">TonB box</keyword>
<dbReference type="PROSITE" id="PS01156">
    <property type="entry name" value="TONB_DEPENDENT_REC_2"/>
    <property type="match status" value="1"/>
</dbReference>
<evidence type="ECO:0000256" key="6">
    <source>
        <dbReference type="ARBA" id="ARBA00023065"/>
    </source>
</evidence>
<dbReference type="InterPro" id="IPR039426">
    <property type="entry name" value="TonB-dep_rcpt-like"/>
</dbReference>
<organism evidence="15 16">
    <name type="scientific">Steroidobacter denitrificans</name>
    <dbReference type="NCBI Taxonomy" id="465721"/>
    <lineage>
        <taxon>Bacteria</taxon>
        <taxon>Pseudomonadati</taxon>
        <taxon>Pseudomonadota</taxon>
        <taxon>Gammaproteobacteria</taxon>
        <taxon>Steroidobacterales</taxon>
        <taxon>Steroidobacteraceae</taxon>
        <taxon>Steroidobacter</taxon>
    </lineage>
</organism>
<dbReference type="SUPFAM" id="SSF56935">
    <property type="entry name" value="Porins"/>
    <property type="match status" value="1"/>
</dbReference>
<dbReference type="PATRIC" id="fig|465721.4.peg.352"/>
<dbReference type="PANTHER" id="PTHR30069:SF53">
    <property type="entry name" value="COLICIN I RECEPTOR-RELATED"/>
    <property type="match status" value="1"/>
</dbReference>
<comment type="subcellular location">
    <subcellularLocation>
        <location evidence="1 10">Cell outer membrane</location>
        <topology evidence="1 10">Multi-pass membrane protein</topology>
    </subcellularLocation>
</comment>
<keyword evidence="8 10" id="KW-0472">Membrane</keyword>
<evidence type="ECO:0000256" key="1">
    <source>
        <dbReference type="ARBA" id="ARBA00004571"/>
    </source>
</evidence>
<gene>
    <name evidence="15" type="ORF">ACG33_01620</name>
</gene>
<keyword evidence="2 10" id="KW-0813">Transport</keyword>
<accession>A0A127F897</accession>
<dbReference type="Pfam" id="PF00593">
    <property type="entry name" value="TonB_dep_Rec_b-barrel"/>
    <property type="match status" value="1"/>
</dbReference>
<dbReference type="STRING" id="465721.ACG33_01620"/>
<evidence type="ECO:0000256" key="12">
    <source>
        <dbReference type="RuleBase" id="RU003357"/>
    </source>
</evidence>
<dbReference type="GO" id="GO:0009279">
    <property type="term" value="C:cell outer membrane"/>
    <property type="evidence" value="ECO:0007669"/>
    <property type="project" value="UniProtKB-SubCell"/>
</dbReference>
<feature type="domain" description="TonB-dependent receptor-like beta-barrel" evidence="13">
    <location>
        <begin position="207"/>
        <end position="605"/>
    </location>
</feature>
<protein>
    <recommendedName>
        <fullName evidence="17">TonB-dependent receptor</fullName>
    </recommendedName>
</protein>
<dbReference type="InterPro" id="IPR036942">
    <property type="entry name" value="Beta-barrel_TonB_sf"/>
</dbReference>
<keyword evidence="4 10" id="KW-0812">Transmembrane</keyword>
<dbReference type="InterPro" id="IPR012910">
    <property type="entry name" value="Plug_dom"/>
</dbReference>